<dbReference type="EMBL" id="CP087164">
    <property type="protein sequence ID" value="UGS33743.1"/>
    <property type="molecule type" value="Genomic_DNA"/>
</dbReference>
<dbReference type="RefSeq" id="WP_259313437.1">
    <property type="nucleotide sequence ID" value="NZ_CP087164.1"/>
</dbReference>
<evidence type="ECO:0000256" key="5">
    <source>
        <dbReference type="ARBA" id="ARBA00022692"/>
    </source>
</evidence>
<evidence type="ECO:0000256" key="1">
    <source>
        <dbReference type="ARBA" id="ARBA00002578"/>
    </source>
</evidence>
<dbReference type="GO" id="GO:0006605">
    <property type="term" value="P:protein targeting"/>
    <property type="evidence" value="ECO:0007669"/>
    <property type="project" value="UniProtKB-UniRule"/>
</dbReference>
<dbReference type="Proteomes" id="UP001162834">
    <property type="component" value="Chromosome"/>
</dbReference>
<feature type="transmembrane region" description="Helical" evidence="10">
    <location>
        <begin position="130"/>
        <end position="154"/>
    </location>
</feature>
<comment type="similarity">
    <text evidence="2 10">Belongs to the FliR/MopE/SpaR family.</text>
</comment>
<dbReference type="PANTHER" id="PTHR30065">
    <property type="entry name" value="FLAGELLAR BIOSYNTHETIC PROTEIN FLIR"/>
    <property type="match status" value="1"/>
</dbReference>
<dbReference type="NCBIfam" id="TIGR01400">
    <property type="entry name" value="fliR"/>
    <property type="match status" value="1"/>
</dbReference>
<evidence type="ECO:0000256" key="7">
    <source>
        <dbReference type="ARBA" id="ARBA00023136"/>
    </source>
</evidence>
<feature type="transmembrane region" description="Helical" evidence="10">
    <location>
        <begin position="192"/>
        <end position="210"/>
    </location>
</feature>
<comment type="function">
    <text evidence="1 10">Role in flagellar biosynthesis.</text>
</comment>
<keyword evidence="5 10" id="KW-0812">Transmembrane</keyword>
<keyword evidence="11" id="KW-0282">Flagellum</keyword>
<keyword evidence="8 10" id="KW-0975">Bacterial flagellum</keyword>
<feature type="transmembrane region" description="Helical" evidence="10">
    <location>
        <begin position="12"/>
        <end position="34"/>
    </location>
</feature>
<keyword evidence="11" id="KW-0966">Cell projection</keyword>
<keyword evidence="4 10" id="KW-1003">Cell membrane</keyword>
<sequence>MPDVVLQQFGAQAITGFFLVLARVTPLFFFAPLFSSKLVPVRVRAIVAVALAIGLAPVVAGGEHLPADLWTIAGLILKELLVGMAFAFALGALFAALSVAGSFLDYLIGFSFGSLVDPVNGTQTTVLAQLYSLLGVVVFIAIDGDAWVLAGLAHTYDVVGVTQMPSLSALVGGAVQSFVTIFSSAVQVAGPIMLALVLTDAAFGLVSRVVPSLNVFGVGFPVKLLVGLILIGVTLPYVAGWLSGELQSSVSQALHTLKVG</sequence>
<dbReference type="KEGG" id="sbae:DSM104329_00108"/>
<keyword evidence="6 10" id="KW-1133">Transmembrane helix</keyword>
<evidence type="ECO:0000313" key="11">
    <source>
        <dbReference type="EMBL" id="UGS33743.1"/>
    </source>
</evidence>
<evidence type="ECO:0000256" key="10">
    <source>
        <dbReference type="RuleBase" id="RU362071"/>
    </source>
</evidence>
<protein>
    <recommendedName>
        <fullName evidence="3 9">Flagellar biosynthetic protein FliR</fullName>
    </recommendedName>
</protein>
<organism evidence="11 12">
    <name type="scientific">Capillimicrobium parvum</name>
    <dbReference type="NCBI Taxonomy" id="2884022"/>
    <lineage>
        <taxon>Bacteria</taxon>
        <taxon>Bacillati</taxon>
        <taxon>Actinomycetota</taxon>
        <taxon>Thermoleophilia</taxon>
        <taxon>Solirubrobacterales</taxon>
        <taxon>Capillimicrobiaceae</taxon>
        <taxon>Capillimicrobium</taxon>
    </lineage>
</organism>
<dbReference type="GO" id="GO:0005886">
    <property type="term" value="C:plasma membrane"/>
    <property type="evidence" value="ECO:0007669"/>
    <property type="project" value="UniProtKB-SubCell"/>
</dbReference>
<evidence type="ECO:0000256" key="9">
    <source>
        <dbReference type="NCBIfam" id="TIGR01400"/>
    </source>
</evidence>
<feature type="transmembrane region" description="Helical" evidence="10">
    <location>
        <begin position="41"/>
        <end position="60"/>
    </location>
</feature>
<name>A0A9E6XTC3_9ACTN</name>
<evidence type="ECO:0000256" key="2">
    <source>
        <dbReference type="ARBA" id="ARBA00009772"/>
    </source>
</evidence>
<dbReference type="GO" id="GO:0044780">
    <property type="term" value="P:bacterial-type flagellum assembly"/>
    <property type="evidence" value="ECO:0007669"/>
    <property type="project" value="UniProtKB-UniRule"/>
</dbReference>
<dbReference type="PRINTS" id="PR00953">
    <property type="entry name" value="TYPE3IMRPROT"/>
</dbReference>
<proteinExistence type="inferred from homology"/>
<keyword evidence="7 10" id="KW-0472">Membrane</keyword>
<evidence type="ECO:0000256" key="4">
    <source>
        <dbReference type="ARBA" id="ARBA00022475"/>
    </source>
</evidence>
<accession>A0A9E6XTC3</accession>
<dbReference type="AlphaFoldDB" id="A0A9E6XTC3"/>
<dbReference type="Pfam" id="PF01311">
    <property type="entry name" value="Bac_export_1"/>
    <property type="match status" value="1"/>
</dbReference>
<evidence type="ECO:0000313" key="12">
    <source>
        <dbReference type="Proteomes" id="UP001162834"/>
    </source>
</evidence>
<evidence type="ECO:0000256" key="8">
    <source>
        <dbReference type="ARBA" id="ARBA00023143"/>
    </source>
</evidence>
<feature type="transmembrane region" description="Helical" evidence="10">
    <location>
        <begin position="222"/>
        <end position="242"/>
    </location>
</feature>
<evidence type="ECO:0000256" key="3">
    <source>
        <dbReference type="ARBA" id="ARBA00021717"/>
    </source>
</evidence>
<dbReference type="GO" id="GO:0009425">
    <property type="term" value="C:bacterial-type flagellum basal body"/>
    <property type="evidence" value="ECO:0007669"/>
    <property type="project" value="UniProtKB-SubCell"/>
</dbReference>
<dbReference type="InterPro" id="IPR006303">
    <property type="entry name" value="FliR"/>
</dbReference>
<feature type="transmembrane region" description="Helical" evidence="10">
    <location>
        <begin position="80"/>
        <end position="109"/>
    </location>
</feature>
<keyword evidence="12" id="KW-1185">Reference proteome</keyword>
<gene>
    <name evidence="11" type="primary">fliR</name>
    <name evidence="11" type="ORF">DSM104329_00108</name>
</gene>
<evidence type="ECO:0000256" key="6">
    <source>
        <dbReference type="ARBA" id="ARBA00022989"/>
    </source>
</evidence>
<dbReference type="InterPro" id="IPR002010">
    <property type="entry name" value="T3SS_IM_R"/>
</dbReference>
<reference evidence="11" key="1">
    <citation type="journal article" date="2022" name="Int. J. Syst. Evol. Microbiol.">
        <title>Pseudomonas aegrilactucae sp. nov. and Pseudomonas morbosilactucae sp. nov., pathogens causing bacterial rot of lettuce in Japan.</title>
        <authorList>
            <person name="Sawada H."/>
            <person name="Fujikawa T."/>
            <person name="Satou M."/>
        </authorList>
    </citation>
    <scope>NUCLEOTIDE SEQUENCE</scope>
    <source>
        <strain evidence="11">0166_1</strain>
    </source>
</reference>
<dbReference type="PANTHER" id="PTHR30065:SF1">
    <property type="entry name" value="SURFACE PRESENTATION OF ANTIGENS PROTEIN SPAR"/>
    <property type="match status" value="1"/>
</dbReference>
<keyword evidence="11" id="KW-0969">Cilium</keyword>
<comment type="subcellular location">
    <subcellularLocation>
        <location evidence="10">Cell membrane</location>
        <topology evidence="10">Multi-pass membrane protein</topology>
    </subcellularLocation>
    <subcellularLocation>
        <location evidence="10">Bacterial flagellum basal body</location>
    </subcellularLocation>
</comment>